<dbReference type="Pfam" id="PF19740">
    <property type="entry name" value="DUF6229"/>
    <property type="match status" value="1"/>
</dbReference>
<dbReference type="InterPro" id="IPR046197">
    <property type="entry name" value="DUF6229"/>
</dbReference>
<comment type="caution">
    <text evidence="1">The sequence shown here is derived from an EMBL/GenBank/DDBJ whole genome shotgun (WGS) entry which is preliminary data.</text>
</comment>
<accession>A0A101NQQ8</accession>
<name>A0A101NQQ8_9ACTN</name>
<organism evidence="1 2">
    <name type="scientific">Streptomyces cellostaticus</name>
    <dbReference type="NCBI Taxonomy" id="67285"/>
    <lineage>
        <taxon>Bacteria</taxon>
        <taxon>Bacillati</taxon>
        <taxon>Actinomycetota</taxon>
        <taxon>Actinomycetes</taxon>
        <taxon>Kitasatosporales</taxon>
        <taxon>Streptomycetaceae</taxon>
        <taxon>Streptomyces</taxon>
    </lineage>
</organism>
<dbReference type="RefSeq" id="WP_066994009.1">
    <property type="nucleotide sequence ID" value="NZ_BNDU01000004.1"/>
</dbReference>
<gene>
    <name evidence="1" type="ORF">AQI88_07695</name>
</gene>
<dbReference type="STRING" id="67285.AQI88_07695"/>
<dbReference type="Proteomes" id="UP000054241">
    <property type="component" value="Unassembled WGS sequence"/>
</dbReference>
<reference evidence="1 2" key="1">
    <citation type="submission" date="2015-10" db="EMBL/GenBank/DDBJ databases">
        <title>Draft genome sequence of Streptomyces cellostaticus DSM 40189, type strain for the species Streptomyces cellostaticus.</title>
        <authorList>
            <person name="Ruckert C."/>
            <person name="Winkler A."/>
            <person name="Kalinowski J."/>
            <person name="Kampfer P."/>
            <person name="Glaeser S."/>
        </authorList>
    </citation>
    <scope>NUCLEOTIDE SEQUENCE [LARGE SCALE GENOMIC DNA]</scope>
    <source>
        <strain evidence="1 2">DSM 40189</strain>
    </source>
</reference>
<dbReference type="AlphaFoldDB" id="A0A101NQQ8"/>
<dbReference type="OrthoDB" id="5525871at2"/>
<proteinExistence type="predicted"/>
<keyword evidence="2" id="KW-1185">Reference proteome</keyword>
<dbReference type="EMBL" id="LMWL01000010">
    <property type="protein sequence ID" value="KUM97454.1"/>
    <property type="molecule type" value="Genomic_DNA"/>
</dbReference>
<sequence>MSQPSAPTTAVLDAWLSGAESAYGRLNPAGPLYVGGTAAEAALTDPSDSLYGFCSSPSGSHGSWCC</sequence>
<protein>
    <submittedName>
        <fullName evidence="1">Uncharacterized protein</fullName>
    </submittedName>
</protein>
<evidence type="ECO:0000313" key="2">
    <source>
        <dbReference type="Proteomes" id="UP000054241"/>
    </source>
</evidence>
<evidence type="ECO:0000313" key="1">
    <source>
        <dbReference type="EMBL" id="KUM97454.1"/>
    </source>
</evidence>